<keyword evidence="1" id="KW-0732">Signal</keyword>
<evidence type="ECO:0000313" key="2">
    <source>
        <dbReference type="EMBL" id="KAF2637004.1"/>
    </source>
</evidence>
<gene>
    <name evidence="2" type="ORF">P280DRAFT_472521</name>
</gene>
<sequence>MRKAFVLLPALGLAAPDFVTDFQPAILEQSPAQNNNTISEQGRELFKRSNCASGYAVCNSINRPDLCCQTNQVCSADSAGNAACCPINAACTGTLGVIVGITSSISVSATTVSSQTTNFATPTTTGSFVQATNGAQSTQRAPRLIQNVSRMLRAVRLL</sequence>
<organism evidence="2 3">
    <name type="scientific">Massarina eburnea CBS 473.64</name>
    <dbReference type="NCBI Taxonomy" id="1395130"/>
    <lineage>
        <taxon>Eukaryota</taxon>
        <taxon>Fungi</taxon>
        <taxon>Dikarya</taxon>
        <taxon>Ascomycota</taxon>
        <taxon>Pezizomycotina</taxon>
        <taxon>Dothideomycetes</taxon>
        <taxon>Pleosporomycetidae</taxon>
        <taxon>Pleosporales</taxon>
        <taxon>Massarineae</taxon>
        <taxon>Massarinaceae</taxon>
        <taxon>Massarina</taxon>
    </lineage>
</organism>
<dbReference type="AlphaFoldDB" id="A0A6A6RSJ9"/>
<proteinExistence type="predicted"/>
<keyword evidence="3" id="KW-1185">Reference proteome</keyword>
<accession>A0A6A6RSJ9</accession>
<feature type="chain" id="PRO_5025398518" description="Hydrophobin" evidence="1">
    <location>
        <begin position="17"/>
        <end position="158"/>
    </location>
</feature>
<evidence type="ECO:0000256" key="1">
    <source>
        <dbReference type="SAM" id="SignalP"/>
    </source>
</evidence>
<evidence type="ECO:0008006" key="4">
    <source>
        <dbReference type="Google" id="ProtNLM"/>
    </source>
</evidence>
<dbReference type="PANTHER" id="PTHR39599:SF1">
    <property type="entry name" value="GPI-ANCHORED PROTEIN (EUROFUNG)"/>
    <property type="match status" value="1"/>
</dbReference>
<dbReference type="EMBL" id="MU006795">
    <property type="protein sequence ID" value="KAF2637004.1"/>
    <property type="molecule type" value="Genomic_DNA"/>
</dbReference>
<name>A0A6A6RSJ9_9PLEO</name>
<reference evidence="2" key="1">
    <citation type="journal article" date="2020" name="Stud. Mycol.">
        <title>101 Dothideomycetes genomes: a test case for predicting lifestyles and emergence of pathogens.</title>
        <authorList>
            <person name="Haridas S."/>
            <person name="Albert R."/>
            <person name="Binder M."/>
            <person name="Bloem J."/>
            <person name="Labutti K."/>
            <person name="Salamov A."/>
            <person name="Andreopoulos B."/>
            <person name="Baker S."/>
            <person name="Barry K."/>
            <person name="Bills G."/>
            <person name="Bluhm B."/>
            <person name="Cannon C."/>
            <person name="Castanera R."/>
            <person name="Culley D."/>
            <person name="Daum C."/>
            <person name="Ezra D."/>
            <person name="Gonzalez J."/>
            <person name="Henrissat B."/>
            <person name="Kuo A."/>
            <person name="Liang C."/>
            <person name="Lipzen A."/>
            <person name="Lutzoni F."/>
            <person name="Magnuson J."/>
            <person name="Mondo S."/>
            <person name="Nolan M."/>
            <person name="Ohm R."/>
            <person name="Pangilinan J."/>
            <person name="Park H.-J."/>
            <person name="Ramirez L."/>
            <person name="Alfaro M."/>
            <person name="Sun H."/>
            <person name="Tritt A."/>
            <person name="Yoshinaga Y."/>
            <person name="Zwiers L.-H."/>
            <person name="Turgeon B."/>
            <person name="Goodwin S."/>
            <person name="Spatafora J."/>
            <person name="Crous P."/>
            <person name="Grigoriev I."/>
        </authorList>
    </citation>
    <scope>NUCLEOTIDE SEQUENCE</scope>
    <source>
        <strain evidence="2">CBS 473.64</strain>
    </source>
</reference>
<dbReference type="Proteomes" id="UP000799753">
    <property type="component" value="Unassembled WGS sequence"/>
</dbReference>
<evidence type="ECO:0000313" key="3">
    <source>
        <dbReference type="Proteomes" id="UP000799753"/>
    </source>
</evidence>
<dbReference type="PANTHER" id="PTHR39599">
    <property type="entry name" value="GPI-ANCHORED PROTEIN (EUROFUNG)-RELATED-RELATED"/>
    <property type="match status" value="1"/>
</dbReference>
<protein>
    <recommendedName>
        <fullName evidence="4">Hydrophobin</fullName>
    </recommendedName>
</protein>
<feature type="signal peptide" evidence="1">
    <location>
        <begin position="1"/>
        <end position="16"/>
    </location>
</feature>
<dbReference type="OrthoDB" id="5410926at2759"/>